<dbReference type="PANTHER" id="PTHR33055:SF16">
    <property type="entry name" value="TRANSPOSASE FOR INSERTION SEQUENCE ELEMENT IS1547"/>
    <property type="match status" value="1"/>
</dbReference>
<accession>A0A286AFA3</accession>
<dbReference type="AlphaFoldDB" id="A0A286AFA3"/>
<dbReference type="GO" id="GO:0004803">
    <property type="term" value="F:transposase activity"/>
    <property type="evidence" value="ECO:0007669"/>
    <property type="project" value="InterPro"/>
</dbReference>
<feature type="domain" description="Transposase IS116/IS110/IS902 C-terminal" evidence="1">
    <location>
        <begin position="146"/>
        <end position="223"/>
    </location>
</feature>
<dbReference type="EMBL" id="OCMU01000002">
    <property type="protein sequence ID" value="SOD20578.1"/>
    <property type="molecule type" value="Genomic_DNA"/>
</dbReference>
<dbReference type="GO" id="GO:0006313">
    <property type="term" value="P:DNA transposition"/>
    <property type="evidence" value="ECO:0007669"/>
    <property type="project" value="InterPro"/>
</dbReference>
<dbReference type="PANTHER" id="PTHR33055">
    <property type="entry name" value="TRANSPOSASE FOR INSERTION SEQUENCE ELEMENT IS1111A"/>
    <property type="match status" value="1"/>
</dbReference>
<sequence length="266" mass="29744">MDRRRRGKNDTIDAENAAHAAFAGIRTVTPKTRNGMVESLRVLKMCRKTAIAARRIALQMIQMNIIFAPESIQEPLRAMTRMQLIRTLVTWRPDLGGYRNISTAYKIALKSLARRYLELHDEIADLDVMISAIVDELAPDLIAGKAIGYESAAQLLITAGDNPDRLKSEASFAALCGVNPIPASSGKVNRHRLNRGGDRAANSALHIIAIGRLRTDNKTKEYVDKRLTQGHTKLEALRCLKRYIAREVYYILKKRNNLINSIQIAA</sequence>
<dbReference type="Pfam" id="PF02371">
    <property type="entry name" value="Transposase_20"/>
    <property type="match status" value="1"/>
</dbReference>
<evidence type="ECO:0000313" key="2">
    <source>
        <dbReference type="EMBL" id="SOD20578.1"/>
    </source>
</evidence>
<reference evidence="2 3" key="1">
    <citation type="submission" date="2017-09" db="EMBL/GenBank/DDBJ databases">
        <authorList>
            <person name="Ehlers B."/>
            <person name="Leendertz F.H."/>
        </authorList>
    </citation>
    <scope>NUCLEOTIDE SEQUENCE [LARGE SCALE GENOMIC DNA]</scope>
    <source>
        <strain evidence="2 3">Nm42</strain>
    </source>
</reference>
<evidence type="ECO:0000259" key="1">
    <source>
        <dbReference type="Pfam" id="PF02371"/>
    </source>
</evidence>
<dbReference type="InterPro" id="IPR047650">
    <property type="entry name" value="Transpos_IS110"/>
</dbReference>
<evidence type="ECO:0000313" key="3">
    <source>
        <dbReference type="Proteomes" id="UP000219335"/>
    </source>
</evidence>
<gene>
    <name evidence="2" type="ORF">SAMN06297164_2617</name>
</gene>
<dbReference type="InterPro" id="IPR003346">
    <property type="entry name" value="Transposase_20"/>
</dbReference>
<protein>
    <submittedName>
        <fullName evidence="2">Transposase IS116/IS110/IS902 family protein</fullName>
    </submittedName>
</protein>
<dbReference type="GO" id="GO:0003677">
    <property type="term" value="F:DNA binding"/>
    <property type="evidence" value="ECO:0007669"/>
    <property type="project" value="InterPro"/>
</dbReference>
<name>A0A286AFA3_9PROT</name>
<dbReference type="Proteomes" id="UP000219335">
    <property type="component" value="Unassembled WGS sequence"/>
</dbReference>
<proteinExistence type="predicted"/>
<organism evidence="2 3">
    <name type="scientific">Nitrosomonas ureae</name>
    <dbReference type="NCBI Taxonomy" id="44577"/>
    <lineage>
        <taxon>Bacteria</taxon>
        <taxon>Pseudomonadati</taxon>
        <taxon>Pseudomonadota</taxon>
        <taxon>Betaproteobacteria</taxon>
        <taxon>Nitrosomonadales</taxon>
        <taxon>Nitrosomonadaceae</taxon>
        <taxon>Nitrosomonas</taxon>
    </lineage>
</organism>